<protein>
    <submittedName>
        <fullName evidence="8">Response regulator</fullName>
    </submittedName>
</protein>
<dbReference type="InterPro" id="IPR001867">
    <property type="entry name" value="OmpR/PhoB-type_DNA-bd"/>
</dbReference>
<evidence type="ECO:0000256" key="1">
    <source>
        <dbReference type="ARBA" id="ARBA00023125"/>
    </source>
</evidence>
<dbReference type="InterPro" id="IPR008207">
    <property type="entry name" value="Sig_transdc_His_kin_Hpt_dom"/>
</dbReference>
<dbReference type="SMART" id="SM00862">
    <property type="entry name" value="Trans_reg_C"/>
    <property type="match status" value="1"/>
</dbReference>
<evidence type="ECO:0000313" key="9">
    <source>
        <dbReference type="Proteomes" id="UP001476950"/>
    </source>
</evidence>
<evidence type="ECO:0000256" key="3">
    <source>
        <dbReference type="PROSITE-ProRule" id="PRU00169"/>
    </source>
</evidence>
<dbReference type="Gene3D" id="3.40.50.2300">
    <property type="match status" value="3"/>
</dbReference>
<feature type="domain" description="HPt" evidence="6">
    <location>
        <begin position="255"/>
        <end position="351"/>
    </location>
</feature>
<feature type="domain" description="Response regulatory" evidence="5">
    <location>
        <begin position="362"/>
        <end position="477"/>
    </location>
</feature>
<dbReference type="InterPro" id="IPR011006">
    <property type="entry name" value="CheY-like_superfamily"/>
</dbReference>
<keyword evidence="1 4" id="KW-0238">DNA-binding</keyword>
<proteinExistence type="predicted"/>
<dbReference type="InterPro" id="IPR036641">
    <property type="entry name" value="HPT_dom_sf"/>
</dbReference>
<feature type="domain" description="Response regulatory" evidence="5">
    <location>
        <begin position="487"/>
        <end position="603"/>
    </location>
</feature>
<feature type="domain" description="Response regulatory" evidence="5">
    <location>
        <begin position="2"/>
        <end position="116"/>
    </location>
</feature>
<dbReference type="Gene3D" id="1.10.10.10">
    <property type="entry name" value="Winged helix-like DNA-binding domain superfamily/Winged helix DNA-binding domain"/>
    <property type="match status" value="1"/>
</dbReference>
<dbReference type="PANTHER" id="PTHR48111:SF15">
    <property type="entry name" value="OMPR SUBFAMILY"/>
    <property type="match status" value="1"/>
</dbReference>
<dbReference type="Pfam" id="PF01627">
    <property type="entry name" value="Hpt"/>
    <property type="match status" value="1"/>
</dbReference>
<feature type="modified residue" description="4-aspartylphosphate" evidence="3">
    <location>
        <position position="536"/>
    </location>
</feature>
<dbReference type="EMBL" id="JAMPLM010000011">
    <property type="protein sequence ID" value="MEP1059505.1"/>
    <property type="molecule type" value="Genomic_DNA"/>
</dbReference>
<comment type="caution">
    <text evidence="8">The sequence shown here is derived from an EMBL/GenBank/DDBJ whole genome shotgun (WGS) entry which is preliminary data.</text>
</comment>
<evidence type="ECO:0000259" key="6">
    <source>
        <dbReference type="PROSITE" id="PS50894"/>
    </source>
</evidence>
<dbReference type="CDD" id="cd00156">
    <property type="entry name" value="REC"/>
    <property type="match status" value="2"/>
</dbReference>
<evidence type="ECO:0000256" key="2">
    <source>
        <dbReference type="PROSITE-ProRule" id="PRU00110"/>
    </source>
</evidence>
<dbReference type="InterPro" id="IPR039420">
    <property type="entry name" value="WalR-like"/>
</dbReference>
<dbReference type="PROSITE" id="PS50894">
    <property type="entry name" value="HPT"/>
    <property type="match status" value="1"/>
</dbReference>
<dbReference type="SUPFAM" id="SSF52172">
    <property type="entry name" value="CheY-like"/>
    <property type="match status" value="3"/>
</dbReference>
<dbReference type="Gene3D" id="6.10.250.690">
    <property type="match status" value="1"/>
</dbReference>
<dbReference type="InterPro" id="IPR036388">
    <property type="entry name" value="WH-like_DNA-bd_sf"/>
</dbReference>
<organism evidence="8 9">
    <name type="scientific">Stenomitos frigidus AS-A4</name>
    <dbReference type="NCBI Taxonomy" id="2933935"/>
    <lineage>
        <taxon>Bacteria</taxon>
        <taxon>Bacillati</taxon>
        <taxon>Cyanobacteriota</taxon>
        <taxon>Cyanophyceae</taxon>
        <taxon>Leptolyngbyales</taxon>
        <taxon>Leptolyngbyaceae</taxon>
        <taxon>Stenomitos</taxon>
    </lineage>
</organism>
<comment type="caution">
    <text evidence="3">Lacks conserved residue(s) required for the propagation of feature annotation.</text>
</comment>
<reference evidence="8 9" key="1">
    <citation type="submission" date="2022-04" db="EMBL/GenBank/DDBJ databases">
        <title>Positive selection, recombination, and allopatry shape intraspecific diversity of widespread and dominant cyanobacteria.</title>
        <authorList>
            <person name="Wei J."/>
            <person name="Shu W."/>
            <person name="Hu C."/>
        </authorList>
    </citation>
    <scope>NUCLEOTIDE SEQUENCE [LARGE SCALE GENOMIC DNA]</scope>
    <source>
        <strain evidence="8 9">AS-A4</strain>
    </source>
</reference>
<dbReference type="CDD" id="cd00383">
    <property type="entry name" value="trans_reg_C"/>
    <property type="match status" value="1"/>
</dbReference>
<evidence type="ECO:0000259" key="5">
    <source>
        <dbReference type="PROSITE" id="PS50110"/>
    </source>
</evidence>
<feature type="modified residue" description="4-aspartylphosphate" evidence="3">
    <location>
        <position position="411"/>
    </location>
</feature>
<dbReference type="PROSITE" id="PS51755">
    <property type="entry name" value="OMPR_PHOB"/>
    <property type="match status" value="1"/>
</dbReference>
<feature type="DNA-binding region" description="OmpR/PhoB-type" evidence="4">
    <location>
        <begin position="124"/>
        <end position="222"/>
    </location>
</feature>
<evidence type="ECO:0000259" key="7">
    <source>
        <dbReference type="PROSITE" id="PS51755"/>
    </source>
</evidence>
<feature type="modified residue" description="Phosphohistidine" evidence="2">
    <location>
        <position position="294"/>
    </location>
</feature>
<dbReference type="Proteomes" id="UP001476950">
    <property type="component" value="Unassembled WGS sequence"/>
</dbReference>
<evidence type="ECO:0000256" key="4">
    <source>
        <dbReference type="PROSITE-ProRule" id="PRU01091"/>
    </source>
</evidence>
<dbReference type="RefSeq" id="WP_190446473.1">
    <property type="nucleotide sequence ID" value="NZ_JAMPLM010000011.1"/>
</dbReference>
<dbReference type="InterPro" id="IPR001789">
    <property type="entry name" value="Sig_transdc_resp-reg_receiver"/>
</dbReference>
<accession>A0ABV0KM95</accession>
<dbReference type="SMART" id="SM00448">
    <property type="entry name" value="REC"/>
    <property type="match status" value="3"/>
</dbReference>
<dbReference type="PANTHER" id="PTHR48111">
    <property type="entry name" value="REGULATOR OF RPOS"/>
    <property type="match status" value="1"/>
</dbReference>
<dbReference type="Pfam" id="PF00072">
    <property type="entry name" value="Response_reg"/>
    <property type="match status" value="3"/>
</dbReference>
<feature type="domain" description="OmpR/PhoB-type" evidence="7">
    <location>
        <begin position="124"/>
        <end position="222"/>
    </location>
</feature>
<dbReference type="Gene3D" id="1.20.120.160">
    <property type="entry name" value="HPT domain"/>
    <property type="match status" value="1"/>
</dbReference>
<keyword evidence="3" id="KW-0597">Phosphoprotein</keyword>
<sequence length="625" mass="68263">MKILLIEDDQPTSSALVELLTAQHYAVNLATDGQMGLELARDSAYDLILLGVVLPKLDGIRVCQQLRADGYQCPILLLSANASSGDRIIGLEAGADDYVVKPFDPPELIARIRALLRRERASADSVLTWETVQFDTVTSEVTCNGQPLRLTHKEYGLLELFLLNPKRIFSRSAILDRLWDFAEPPGEETVSTHIKCLRQKLKAAGASDLIETVYGLGYRLRTPAQAAEAPVLTPGKQKREAAVNQRAATTTARVWEKYRDNILAQVTVLETAARALTAGQLTPSQQQHAQQEAHKLAGSLGIFGFMAGSHLARELESLLQLEARLEAAQVQHVSQLVASLQQVLAQAQATATMPETNAYAPSLLIIDDDLLLAERVRIEAIAWGLRVELATDLAVARKAIAQVPPDAILLDLNFPGADNGFTLLRELMQRSPPIPVLAFTGQGDLASRLAVVRLGGCVFLQKPLPTYEILKAVTNVLRQTQVQHHNRVLVVDDDGAIAANLAHLLQPFGVEVTGLSDPHQFWEMLTATMPNLLLLDLEMPGFNGVDLCQAVRSDPKWQQLTILFLSTHTEAAIVDRAFTAGADDYLFKAMAATELATRIIHRLKRNGFQPTASPSSQLADKGQAT</sequence>
<dbReference type="SUPFAM" id="SSF47226">
    <property type="entry name" value="Histidine-containing phosphotransfer domain, HPT domain"/>
    <property type="match status" value="1"/>
</dbReference>
<gene>
    <name evidence="8" type="ORF">NDI38_13750</name>
</gene>
<dbReference type="Pfam" id="PF00486">
    <property type="entry name" value="Trans_reg_C"/>
    <property type="match status" value="1"/>
</dbReference>
<name>A0ABV0KM95_9CYAN</name>
<dbReference type="PROSITE" id="PS50110">
    <property type="entry name" value="RESPONSE_REGULATORY"/>
    <property type="match status" value="3"/>
</dbReference>
<evidence type="ECO:0000313" key="8">
    <source>
        <dbReference type="EMBL" id="MEP1059505.1"/>
    </source>
</evidence>
<keyword evidence="9" id="KW-1185">Reference proteome</keyword>